<name>A0A2K5QAI2_CEBIM</name>
<dbReference type="PANTHER" id="PTHR15484:SF8">
    <property type="entry name" value="DNA-DIRECTED RNA POLYMERASE I SUBUNIT RPA34"/>
    <property type="match status" value="1"/>
</dbReference>
<evidence type="ECO:0000256" key="1">
    <source>
        <dbReference type="ARBA" id="ARBA00004604"/>
    </source>
</evidence>
<dbReference type="GO" id="GO:0005739">
    <property type="term" value="C:mitochondrion"/>
    <property type="evidence" value="ECO:0007669"/>
    <property type="project" value="Ensembl"/>
</dbReference>
<dbReference type="FunFam" id="6.20.250.70:FF:000001">
    <property type="entry name" value="DNA-directed RNA polymerase I subunit RPA34"/>
    <property type="match status" value="1"/>
</dbReference>
<dbReference type="CTD" id="10849"/>
<dbReference type="AlphaFoldDB" id="A0A2K5QAI2"/>
<dbReference type="Pfam" id="PF08208">
    <property type="entry name" value="RNA_polI_A34"/>
    <property type="match status" value="1"/>
</dbReference>
<gene>
    <name evidence="12" type="primary">POLR1G</name>
</gene>
<evidence type="ECO:0000256" key="5">
    <source>
        <dbReference type="ARBA" id="ARBA00061467"/>
    </source>
</evidence>
<evidence type="ECO:0000256" key="9">
    <source>
        <dbReference type="ARBA" id="ARBA00079154"/>
    </source>
</evidence>
<dbReference type="GO" id="GO:0005654">
    <property type="term" value="C:nucleoplasm"/>
    <property type="evidence" value="ECO:0007669"/>
    <property type="project" value="Ensembl"/>
</dbReference>
<evidence type="ECO:0000256" key="11">
    <source>
        <dbReference type="SAM" id="MobiDB-lite"/>
    </source>
</evidence>
<reference evidence="12" key="2">
    <citation type="submission" date="2025-09" db="UniProtKB">
        <authorList>
            <consortium name="Ensembl"/>
        </authorList>
    </citation>
    <scope>IDENTIFICATION</scope>
</reference>
<dbReference type="GeneID" id="108285347"/>
<feature type="compositionally biased region" description="Basic residues" evidence="11">
    <location>
        <begin position="422"/>
        <end position="435"/>
    </location>
</feature>
<protein>
    <recommendedName>
        <fullName evidence="7">DNA-directed RNA polymerase I subunit RPA34</fullName>
    </recommendedName>
    <alternativeName>
        <fullName evidence="9">A34.5</fullName>
    </alternativeName>
    <alternativeName>
        <fullName evidence="10">DNA-directed RNA polymerase I subunit G</fullName>
    </alternativeName>
    <alternativeName>
        <fullName evidence="8">RNA polymerase I-associated factor PAF49</fullName>
    </alternativeName>
</protein>
<comment type="subunit">
    <text evidence="6">Component of the RNA polymerase I (Pol I) complex consisting of 13 subunits: a ten-subunit catalytic core composed of POLR1A/RPA1, POLR1B/RPA2, POLR1C/RPAC1, POLR1D/RPAC2, POLR1H/RPA12, POLR2E/RPABC1, POLR2F/RPABC2, POLR2H/RPABC3, POLR2K/RPABC4 and POLR2L/RPABC5; a mobile stalk subunit POLR1F/RPA43 protruding from the core and additional subunits homologous to general transcription factors POLR1E/RPA49 and POLR1G/RPA34. Forms a heterodimer with POLR1E/RPA49. Part of Pol I pre-initiation complex (PIC), in which Pol I core assembles with RRN3 and promoter-bound UTBF and SL1/TIF-IB complex. Interacts with TAF1A thereby associates with the SL1/TIF-IB complex. Interacts with UBTF. Interacts with POLR1E/PRAF1 through its N-terminal region.</text>
</comment>
<dbReference type="Ensembl" id="ENSCCAT00000030337.1">
    <property type="protein sequence ID" value="ENSCCAP00000012913.1"/>
    <property type="gene ID" value="ENSCCAG00000024253.1"/>
</dbReference>
<keyword evidence="13" id="KW-1185">Reference proteome</keyword>
<evidence type="ECO:0000256" key="6">
    <source>
        <dbReference type="ARBA" id="ARBA00063634"/>
    </source>
</evidence>
<evidence type="ECO:0000256" key="2">
    <source>
        <dbReference type="ARBA" id="ARBA00022553"/>
    </source>
</evidence>
<feature type="region of interest" description="Disordered" evidence="11">
    <location>
        <begin position="203"/>
        <end position="519"/>
    </location>
</feature>
<feature type="compositionally biased region" description="Pro residues" evidence="11">
    <location>
        <begin position="131"/>
        <end position="145"/>
    </location>
</feature>
<evidence type="ECO:0000256" key="7">
    <source>
        <dbReference type="ARBA" id="ARBA00073463"/>
    </source>
</evidence>
<dbReference type="GeneTree" id="ENSGT00450000040362"/>
<accession>A0A2K5QAI2</accession>
<evidence type="ECO:0000256" key="3">
    <source>
        <dbReference type="ARBA" id="ARBA00022990"/>
    </source>
</evidence>
<feature type="compositionally biased region" description="Basic and acidic residues" evidence="11">
    <location>
        <begin position="436"/>
        <end position="446"/>
    </location>
</feature>
<feature type="region of interest" description="Disordered" evidence="11">
    <location>
        <begin position="119"/>
        <end position="182"/>
    </location>
</feature>
<dbReference type="GO" id="GO:0003723">
    <property type="term" value="F:RNA binding"/>
    <property type="evidence" value="ECO:0007669"/>
    <property type="project" value="TreeGrafter"/>
</dbReference>
<keyword evidence="3" id="KW-0007">Acetylation</keyword>
<dbReference type="Gene3D" id="6.20.250.70">
    <property type="match status" value="1"/>
</dbReference>
<feature type="compositionally biased region" description="Acidic residues" evidence="11">
    <location>
        <begin position="402"/>
        <end position="413"/>
    </location>
</feature>
<dbReference type="GO" id="GO:0006361">
    <property type="term" value="P:transcription initiation at RNA polymerase I promoter"/>
    <property type="evidence" value="ECO:0007669"/>
    <property type="project" value="Ensembl"/>
</dbReference>
<feature type="compositionally biased region" description="Polar residues" evidence="11">
    <location>
        <begin position="14"/>
        <end position="24"/>
    </location>
</feature>
<dbReference type="GO" id="GO:0001650">
    <property type="term" value="C:fibrillar center"/>
    <property type="evidence" value="ECO:0007669"/>
    <property type="project" value="Ensembl"/>
</dbReference>
<dbReference type="GO" id="GO:0005736">
    <property type="term" value="C:RNA polymerase I complex"/>
    <property type="evidence" value="ECO:0007669"/>
    <property type="project" value="Ensembl"/>
</dbReference>
<proteinExistence type="inferred from homology"/>
<dbReference type="GO" id="GO:0005829">
    <property type="term" value="C:cytosol"/>
    <property type="evidence" value="ECO:0007669"/>
    <property type="project" value="Ensembl"/>
</dbReference>
<dbReference type="STRING" id="9516.ENSCCAP00000012913"/>
<evidence type="ECO:0000256" key="4">
    <source>
        <dbReference type="ARBA" id="ARBA00023242"/>
    </source>
</evidence>
<evidence type="ECO:0000313" key="13">
    <source>
        <dbReference type="Proteomes" id="UP000233040"/>
    </source>
</evidence>
<dbReference type="OMA" id="RIFDGPQ"/>
<feature type="compositionally biased region" description="Basic residues" evidence="11">
    <location>
        <begin position="211"/>
        <end position="220"/>
    </location>
</feature>
<reference evidence="12" key="1">
    <citation type="submission" date="2025-08" db="UniProtKB">
        <authorList>
            <consortium name="Ensembl"/>
        </authorList>
    </citation>
    <scope>IDENTIFICATION</scope>
</reference>
<organism evidence="12 13">
    <name type="scientific">Cebus imitator</name>
    <name type="common">Panamanian white-faced capuchin</name>
    <name type="synonym">Cebus capucinus imitator</name>
    <dbReference type="NCBI Taxonomy" id="2715852"/>
    <lineage>
        <taxon>Eukaryota</taxon>
        <taxon>Metazoa</taxon>
        <taxon>Chordata</taxon>
        <taxon>Craniata</taxon>
        <taxon>Vertebrata</taxon>
        <taxon>Euteleostomi</taxon>
        <taxon>Mammalia</taxon>
        <taxon>Eutheria</taxon>
        <taxon>Euarchontoglires</taxon>
        <taxon>Primates</taxon>
        <taxon>Haplorrhini</taxon>
        <taxon>Platyrrhini</taxon>
        <taxon>Cebidae</taxon>
        <taxon>Cebinae</taxon>
        <taxon>Cebus</taxon>
    </lineage>
</organism>
<evidence type="ECO:0000256" key="8">
    <source>
        <dbReference type="ARBA" id="ARBA00077335"/>
    </source>
</evidence>
<dbReference type="InterPro" id="IPR013240">
    <property type="entry name" value="DNA-dir_RNA_pol1_su_RPA34"/>
</dbReference>
<comment type="similarity">
    <text evidence="5">Belongs to the eukaryotic RPA34 RNA polymerase subunit family.</text>
</comment>
<feature type="region of interest" description="Disordered" evidence="11">
    <location>
        <begin position="1"/>
        <end position="31"/>
    </location>
</feature>
<dbReference type="RefSeq" id="XP_017357959.1">
    <property type="nucleotide sequence ID" value="XM_017502470.1"/>
</dbReference>
<dbReference type="GO" id="GO:0009303">
    <property type="term" value="P:rRNA transcription"/>
    <property type="evidence" value="ECO:0007669"/>
    <property type="project" value="UniProtKB-ARBA"/>
</dbReference>
<sequence length="519" mass="56273">MEEPQAGGAARFSCPSNFTATPPASESPRLSLEALTGPDTELWLIQAPADFAPDCFNGRHVPLSGSQIVKGKLAGKRHRYRVLSSCPQAGEATLLAPSTEAGGELTCAPAPQGSLRILEGPQQSLSGSPLQPIPASPPPQIPPGLRPRFCAFGGNPPVTGPRSALVPSSLNSGRKKKEMQVTEVPVTQEAVNGHETLEVDMALGSPEMDVRKKKKKKKKNQQLEEPEVAGPVETEPTAETSEPLGVLLPSTTTKRKKKPKGTETFEPEEKTAELGWINTEPLEETALSPTKKRKRQKGTEGMEPEEGVTVDSQLQVKVEPLEEAVPLAPTKKRKKEKGQTTMMEPGMEATEPAEPEMSPLELPVGMTEPQQPNGAEPQAQAALAALKKKRKKEQQQNATVEPEPEVVEPELPDEPQAAPMSSKKKKKKKKKKKERGHTITEPRTELIEPPEPELPGEGEPEARAAPESTKKRKKRSWESHVPETVPQEETPGPPLNSESGEEAPAGRDKKRKKQQPQPV</sequence>
<dbReference type="PANTHER" id="PTHR15484">
    <property type="entry name" value="DNA-DIRECTED RNA POLYMERASE I SUBUNIT RPA34"/>
    <property type="match status" value="1"/>
</dbReference>
<feature type="compositionally biased region" description="Basic and acidic residues" evidence="11">
    <location>
        <begin position="260"/>
        <end position="272"/>
    </location>
</feature>
<keyword evidence="4" id="KW-0539">Nucleus</keyword>
<keyword evidence="2" id="KW-0597">Phosphoprotein</keyword>
<evidence type="ECO:0000256" key="10">
    <source>
        <dbReference type="ARBA" id="ARBA00083122"/>
    </source>
</evidence>
<feature type="compositionally biased region" description="Basic residues" evidence="11">
    <location>
        <begin position="508"/>
        <end position="519"/>
    </location>
</feature>
<evidence type="ECO:0000313" key="12">
    <source>
        <dbReference type="Ensembl" id="ENSCCAP00000012913.1"/>
    </source>
</evidence>
<feature type="compositionally biased region" description="Acidic residues" evidence="11">
    <location>
        <begin position="448"/>
        <end position="459"/>
    </location>
</feature>
<dbReference type="Proteomes" id="UP000233040">
    <property type="component" value="Unassembled WGS sequence"/>
</dbReference>
<comment type="subcellular location">
    <subcellularLocation>
        <location evidence="1">Nucleus</location>
        <location evidence="1">Nucleolus</location>
    </subcellularLocation>
</comment>